<feature type="domain" description="Rho termination factor-like N-terminal" evidence="1">
    <location>
        <begin position="5"/>
        <end position="48"/>
    </location>
</feature>
<dbReference type="SUPFAM" id="SSF68912">
    <property type="entry name" value="Rho N-terminal domain-like"/>
    <property type="match status" value="1"/>
</dbReference>
<dbReference type="SMART" id="SM00959">
    <property type="entry name" value="Rho_N"/>
    <property type="match status" value="1"/>
</dbReference>
<keyword evidence="2" id="KW-0378">Hydrolase</keyword>
<reference evidence="2 3" key="1">
    <citation type="submission" date="2018-06" db="EMBL/GenBank/DDBJ databases">
        <authorList>
            <consortium name="Pathogen Informatics"/>
            <person name="Doyle S."/>
        </authorList>
    </citation>
    <scope>NUCLEOTIDE SEQUENCE [LARGE SCALE GENOMIC DNA]</scope>
    <source>
        <strain evidence="2 3">NCTC11872</strain>
    </source>
</reference>
<organism evidence="2 3">
    <name type="scientific">Haemophilus influenzae</name>
    <dbReference type="NCBI Taxonomy" id="727"/>
    <lineage>
        <taxon>Bacteria</taxon>
        <taxon>Pseudomonadati</taxon>
        <taxon>Pseudomonadota</taxon>
        <taxon>Gammaproteobacteria</taxon>
        <taxon>Pasteurellales</taxon>
        <taxon>Pasteurellaceae</taxon>
        <taxon>Haemophilus</taxon>
    </lineage>
</organism>
<dbReference type="GO" id="GO:0006353">
    <property type="term" value="P:DNA-templated transcription termination"/>
    <property type="evidence" value="ECO:0007669"/>
    <property type="project" value="InterPro"/>
</dbReference>
<name>A0A2X1PS63_HAEIF</name>
<gene>
    <name evidence="2" type="primary">rho_3</name>
    <name evidence="2" type="ORF">NCTC11872_02324</name>
</gene>
<dbReference type="Pfam" id="PF07498">
    <property type="entry name" value="Rho_N"/>
    <property type="match status" value="1"/>
</dbReference>
<dbReference type="InterPro" id="IPR036269">
    <property type="entry name" value="Rho_N_sf"/>
</dbReference>
<evidence type="ECO:0000313" key="2">
    <source>
        <dbReference type="EMBL" id="SPX42684.1"/>
    </source>
</evidence>
<dbReference type="EC" id="3.6.4.-" evidence="2"/>
<evidence type="ECO:0000313" key="3">
    <source>
        <dbReference type="Proteomes" id="UP000249936"/>
    </source>
</evidence>
<accession>A0A2X1PS63</accession>
<dbReference type="Gene3D" id="1.10.720.10">
    <property type="match status" value="1"/>
</dbReference>
<protein>
    <submittedName>
        <fullName evidence="2">Transcription termination factor Rho</fullName>
        <ecNumber evidence="2">3.6.4.-</ecNumber>
    </submittedName>
</protein>
<dbReference type="InterPro" id="IPR011112">
    <property type="entry name" value="Rho-like_N"/>
</dbReference>
<dbReference type="GO" id="GO:0016787">
    <property type="term" value="F:hydrolase activity"/>
    <property type="evidence" value="ECO:0007669"/>
    <property type="project" value="UniProtKB-KW"/>
</dbReference>
<dbReference type="FunFam" id="1.10.720.10:FF:000001">
    <property type="entry name" value="Transcription termination factor Rho"/>
    <property type="match status" value="1"/>
</dbReference>
<sequence length="69" mass="7600">MHLTELKNTPVSDLVKLGEEQMGLENLARLRKQDIVFAILKQHAKSGEDIFGGGVLEILPDGFGFPSFC</sequence>
<dbReference type="Proteomes" id="UP000249936">
    <property type="component" value="Unassembled WGS sequence"/>
</dbReference>
<dbReference type="AlphaFoldDB" id="A0A2X1PS63"/>
<proteinExistence type="predicted"/>
<dbReference type="EMBL" id="UASK01000009">
    <property type="protein sequence ID" value="SPX42684.1"/>
    <property type="molecule type" value="Genomic_DNA"/>
</dbReference>
<evidence type="ECO:0000259" key="1">
    <source>
        <dbReference type="SMART" id="SM00959"/>
    </source>
</evidence>